<proteinExistence type="predicted"/>
<comment type="caution">
    <text evidence="1">The sequence shown here is derived from an EMBL/GenBank/DDBJ whole genome shotgun (WGS) entry which is preliminary data.</text>
</comment>
<evidence type="ECO:0000313" key="1">
    <source>
        <dbReference type="EMBL" id="GBB99292.1"/>
    </source>
</evidence>
<accession>A0A2Z6RE74</accession>
<dbReference type="AlphaFoldDB" id="A0A2Z6RE74"/>
<sequence length="455" mass="52456">MQFLSKRLSNYTVFSSSLDTSQHIRSSGGVSLFIENSLAPHVHTYTSHSSRLLSVDLYFKGNIKLRIFVVYIPPTSDQALRDSTIDLLIHALSDTKRLGFHHAICGDFNMHLDHFYPIFFNQPQIASKRIHRLFNFLLSNGYVDFTPVNFSDSLGTFYRANIITRIDYIWSCPLLKSFLLTSIISDACDSSLSDHNPVITYFDSSLLRSSIKLARARQLKRRTRRIFLLDSVSPALNDHTPKLPKDLETLVQYYRFLNRVLHSIRLLRKYLHSFSSSHDRKWSIYLIRLGNIFHLYKSCFSTIPVLPTTLSSCRADNFKHIFDILSHSSSLLRGLHLKEKEYQDLSIKSHIEKRDLNFDTDISSFINSALSRSRRRIVLDRVFIDHPTAPRLLTDPLDISDAVVTHFQNAVPIKSIPPLHLSALPDRWRSEYSPMDSVSPVIYDSPYLPLPWKNG</sequence>
<dbReference type="Gene3D" id="3.60.10.10">
    <property type="entry name" value="Endonuclease/exonuclease/phosphatase"/>
    <property type="match status" value="1"/>
</dbReference>
<dbReference type="Proteomes" id="UP000247702">
    <property type="component" value="Unassembled WGS sequence"/>
</dbReference>
<dbReference type="SUPFAM" id="SSF56219">
    <property type="entry name" value="DNase I-like"/>
    <property type="match status" value="1"/>
</dbReference>
<reference evidence="1 2" key="1">
    <citation type="submission" date="2017-11" db="EMBL/GenBank/DDBJ databases">
        <title>The genome of Rhizophagus clarus HR1 reveals common genetic basis of auxotrophy among arbuscular mycorrhizal fungi.</title>
        <authorList>
            <person name="Kobayashi Y."/>
        </authorList>
    </citation>
    <scope>NUCLEOTIDE SEQUENCE [LARGE SCALE GENOMIC DNA]</scope>
    <source>
        <strain evidence="1 2">HR1</strain>
    </source>
</reference>
<gene>
    <name evidence="1" type="ORF">RclHR1_34730001</name>
</gene>
<evidence type="ECO:0008006" key="3">
    <source>
        <dbReference type="Google" id="ProtNLM"/>
    </source>
</evidence>
<evidence type="ECO:0000313" key="2">
    <source>
        <dbReference type="Proteomes" id="UP000247702"/>
    </source>
</evidence>
<dbReference type="EMBL" id="BEXD01002750">
    <property type="protein sequence ID" value="GBB99292.1"/>
    <property type="molecule type" value="Genomic_DNA"/>
</dbReference>
<name>A0A2Z6RE74_9GLOM</name>
<organism evidence="1 2">
    <name type="scientific">Rhizophagus clarus</name>
    <dbReference type="NCBI Taxonomy" id="94130"/>
    <lineage>
        <taxon>Eukaryota</taxon>
        <taxon>Fungi</taxon>
        <taxon>Fungi incertae sedis</taxon>
        <taxon>Mucoromycota</taxon>
        <taxon>Glomeromycotina</taxon>
        <taxon>Glomeromycetes</taxon>
        <taxon>Glomerales</taxon>
        <taxon>Glomeraceae</taxon>
        <taxon>Rhizophagus</taxon>
    </lineage>
</organism>
<dbReference type="InterPro" id="IPR036691">
    <property type="entry name" value="Endo/exonu/phosph_ase_sf"/>
</dbReference>
<protein>
    <recommendedName>
        <fullName evidence="3">Endonuclease/exonuclease/phosphatase domain-containing protein</fullName>
    </recommendedName>
</protein>
<keyword evidence="2" id="KW-1185">Reference proteome</keyword>
<dbReference type="GO" id="GO:0003824">
    <property type="term" value="F:catalytic activity"/>
    <property type="evidence" value="ECO:0007669"/>
    <property type="project" value="InterPro"/>
</dbReference>